<accession>A0A934HTC9</accession>
<protein>
    <recommendedName>
        <fullName evidence="11">Purine nucleoside phosphorylase</fullName>
    </recommendedName>
</protein>
<evidence type="ECO:0000256" key="9">
    <source>
        <dbReference type="ARBA" id="ARBA00048968"/>
    </source>
</evidence>
<comment type="similarity">
    <text evidence="3 11">Belongs to the purine nucleoside phosphorylase YfiH/LACC1 family.</text>
</comment>
<evidence type="ECO:0000256" key="11">
    <source>
        <dbReference type="RuleBase" id="RU361274"/>
    </source>
</evidence>
<evidence type="ECO:0000256" key="6">
    <source>
        <dbReference type="ARBA" id="ARBA00022801"/>
    </source>
</evidence>
<dbReference type="Pfam" id="PF02578">
    <property type="entry name" value="Cu-oxidase_4"/>
    <property type="match status" value="1"/>
</dbReference>
<evidence type="ECO:0000256" key="5">
    <source>
        <dbReference type="ARBA" id="ARBA00022723"/>
    </source>
</evidence>
<evidence type="ECO:0000256" key="1">
    <source>
        <dbReference type="ARBA" id="ARBA00000553"/>
    </source>
</evidence>
<evidence type="ECO:0000256" key="3">
    <source>
        <dbReference type="ARBA" id="ARBA00007353"/>
    </source>
</evidence>
<dbReference type="Proteomes" id="UP000622687">
    <property type="component" value="Unassembled WGS sequence"/>
</dbReference>
<keyword evidence="7" id="KW-0862">Zinc</keyword>
<keyword evidence="4" id="KW-0808">Transferase</keyword>
<comment type="caution">
    <text evidence="12">The sequence shown here is derived from an EMBL/GenBank/DDBJ whole genome shotgun (WGS) entry which is preliminary data.</text>
</comment>
<comment type="function">
    <text evidence="2">Purine nucleoside enzyme that catalyzes the phosphorolysis of adenosine and inosine nucleosides, yielding D-ribose 1-phosphate and the respective free bases, adenine and hypoxanthine. Also catalyzes the phosphorolysis of S-methyl-5'-thioadenosine into adenine and S-methyl-5-thio-alpha-D-ribose 1-phosphate. Also has adenosine deaminase activity.</text>
</comment>
<comment type="catalytic activity">
    <reaction evidence="9">
        <text>adenosine + phosphate = alpha-D-ribose 1-phosphate + adenine</text>
        <dbReference type="Rhea" id="RHEA:27642"/>
        <dbReference type="ChEBI" id="CHEBI:16335"/>
        <dbReference type="ChEBI" id="CHEBI:16708"/>
        <dbReference type="ChEBI" id="CHEBI:43474"/>
        <dbReference type="ChEBI" id="CHEBI:57720"/>
        <dbReference type="EC" id="2.4.2.1"/>
    </reaction>
    <physiologicalReaction direction="left-to-right" evidence="9">
        <dbReference type="Rhea" id="RHEA:27643"/>
    </physiologicalReaction>
</comment>
<evidence type="ECO:0000256" key="7">
    <source>
        <dbReference type="ARBA" id="ARBA00022833"/>
    </source>
</evidence>
<evidence type="ECO:0000256" key="8">
    <source>
        <dbReference type="ARBA" id="ARBA00047989"/>
    </source>
</evidence>
<dbReference type="PANTHER" id="PTHR30616:SF2">
    <property type="entry name" value="PURINE NUCLEOSIDE PHOSPHORYLASE LACC1"/>
    <property type="match status" value="1"/>
</dbReference>
<keyword evidence="6" id="KW-0378">Hydrolase</keyword>
<evidence type="ECO:0000256" key="2">
    <source>
        <dbReference type="ARBA" id="ARBA00003215"/>
    </source>
</evidence>
<dbReference type="InterPro" id="IPR003730">
    <property type="entry name" value="Cu_polyphenol_OxRdtase"/>
</dbReference>
<dbReference type="Gene3D" id="3.60.140.10">
    <property type="entry name" value="CNF1/YfiH-like putative cysteine hydrolases"/>
    <property type="match status" value="1"/>
</dbReference>
<dbReference type="RefSeq" id="WP_211143377.1">
    <property type="nucleotide sequence ID" value="NZ_JAEEGB010000016.1"/>
</dbReference>
<dbReference type="GO" id="GO:0016787">
    <property type="term" value="F:hydrolase activity"/>
    <property type="evidence" value="ECO:0007669"/>
    <property type="project" value="UniProtKB-KW"/>
</dbReference>
<evidence type="ECO:0000313" key="13">
    <source>
        <dbReference type="Proteomes" id="UP000622687"/>
    </source>
</evidence>
<comment type="catalytic activity">
    <reaction evidence="8">
        <text>adenosine + H2O + H(+) = inosine + NH4(+)</text>
        <dbReference type="Rhea" id="RHEA:24408"/>
        <dbReference type="ChEBI" id="CHEBI:15377"/>
        <dbReference type="ChEBI" id="CHEBI:15378"/>
        <dbReference type="ChEBI" id="CHEBI:16335"/>
        <dbReference type="ChEBI" id="CHEBI:17596"/>
        <dbReference type="ChEBI" id="CHEBI:28938"/>
        <dbReference type="EC" id="3.5.4.4"/>
    </reaction>
    <physiologicalReaction direction="left-to-right" evidence="8">
        <dbReference type="Rhea" id="RHEA:24409"/>
    </physiologicalReaction>
</comment>
<dbReference type="AlphaFoldDB" id="A0A934HTC9"/>
<evidence type="ECO:0000256" key="10">
    <source>
        <dbReference type="ARBA" id="ARBA00049893"/>
    </source>
</evidence>
<proteinExistence type="inferred from homology"/>
<comment type="catalytic activity">
    <reaction evidence="1">
        <text>inosine + phosphate = alpha-D-ribose 1-phosphate + hypoxanthine</text>
        <dbReference type="Rhea" id="RHEA:27646"/>
        <dbReference type="ChEBI" id="CHEBI:17368"/>
        <dbReference type="ChEBI" id="CHEBI:17596"/>
        <dbReference type="ChEBI" id="CHEBI:43474"/>
        <dbReference type="ChEBI" id="CHEBI:57720"/>
        <dbReference type="EC" id="2.4.2.1"/>
    </reaction>
    <physiologicalReaction direction="left-to-right" evidence="1">
        <dbReference type="Rhea" id="RHEA:27647"/>
    </physiologicalReaction>
</comment>
<name>A0A934HTC9_9CLOT</name>
<evidence type="ECO:0000313" key="12">
    <source>
        <dbReference type="EMBL" id="MBI6873965.1"/>
    </source>
</evidence>
<dbReference type="GO" id="GO:0017061">
    <property type="term" value="F:S-methyl-5-thioadenosine phosphorylase activity"/>
    <property type="evidence" value="ECO:0007669"/>
    <property type="project" value="UniProtKB-EC"/>
</dbReference>
<dbReference type="CDD" id="cd16833">
    <property type="entry name" value="YfiH"/>
    <property type="match status" value="1"/>
</dbReference>
<dbReference type="SUPFAM" id="SSF64438">
    <property type="entry name" value="CNF1/YfiH-like putative cysteine hydrolases"/>
    <property type="match status" value="1"/>
</dbReference>
<dbReference type="InterPro" id="IPR038371">
    <property type="entry name" value="Cu_polyphenol_OxRdtase_sf"/>
</dbReference>
<keyword evidence="5" id="KW-0479">Metal-binding</keyword>
<reference evidence="12" key="1">
    <citation type="submission" date="2020-12" db="EMBL/GenBank/DDBJ databases">
        <title>Clostridium thailandense sp. nov., a novel acetogenic bacterium isolated from peat land soil in Thailand.</title>
        <authorList>
            <person name="Chaikitkaew S."/>
            <person name="Birkeland N.K."/>
        </authorList>
    </citation>
    <scope>NUCLEOTIDE SEQUENCE</scope>
    <source>
        <strain evidence="12">DSM 17425</strain>
    </source>
</reference>
<gene>
    <name evidence="12" type="primary">pgeF</name>
    <name evidence="12" type="ORF">I6U51_14860</name>
</gene>
<evidence type="ECO:0000256" key="4">
    <source>
        <dbReference type="ARBA" id="ARBA00022679"/>
    </source>
</evidence>
<dbReference type="EMBL" id="JAEEGB010000016">
    <property type="protein sequence ID" value="MBI6873965.1"/>
    <property type="molecule type" value="Genomic_DNA"/>
</dbReference>
<dbReference type="GO" id="GO:0005507">
    <property type="term" value="F:copper ion binding"/>
    <property type="evidence" value="ECO:0007669"/>
    <property type="project" value="TreeGrafter"/>
</dbReference>
<organism evidence="12 13">
    <name type="scientific">Clostridium aciditolerans</name>
    <dbReference type="NCBI Taxonomy" id="339861"/>
    <lineage>
        <taxon>Bacteria</taxon>
        <taxon>Bacillati</taxon>
        <taxon>Bacillota</taxon>
        <taxon>Clostridia</taxon>
        <taxon>Eubacteriales</taxon>
        <taxon>Clostridiaceae</taxon>
        <taxon>Clostridium</taxon>
    </lineage>
</organism>
<keyword evidence="13" id="KW-1185">Reference proteome</keyword>
<comment type="catalytic activity">
    <reaction evidence="10">
        <text>S-methyl-5'-thioadenosine + phosphate = 5-(methylsulfanyl)-alpha-D-ribose 1-phosphate + adenine</text>
        <dbReference type="Rhea" id="RHEA:11852"/>
        <dbReference type="ChEBI" id="CHEBI:16708"/>
        <dbReference type="ChEBI" id="CHEBI:17509"/>
        <dbReference type="ChEBI" id="CHEBI:43474"/>
        <dbReference type="ChEBI" id="CHEBI:58533"/>
        <dbReference type="EC" id="2.4.2.28"/>
    </reaction>
    <physiologicalReaction direction="left-to-right" evidence="10">
        <dbReference type="Rhea" id="RHEA:11853"/>
    </physiologicalReaction>
</comment>
<dbReference type="InterPro" id="IPR011324">
    <property type="entry name" value="Cytotoxic_necrot_fac-like_cat"/>
</dbReference>
<dbReference type="PANTHER" id="PTHR30616">
    <property type="entry name" value="UNCHARACTERIZED PROTEIN YFIH"/>
    <property type="match status" value="1"/>
</dbReference>
<sequence>MEEILIENYKFIKISLEEVEMIFSTAENDLDFNKGSEKGRKNLENIKSWFNVDKIGFADQVHGDSIVVYDENTYEADALVTDLKHIAIGVFTADCVPILLYDRKNKAIAAVHSGWKGTFECILLKTIEKMEKKFGTKGKDIIAAIGPHNRQCCYEVGEEIVSKFKNCEAYKNINLFSGRNLSMVDCIKHQLKLKGVADSNIHDINICTFCSKDPVMHSYRKNKNGGRMFSFVLLK</sequence>
<dbReference type="NCBIfam" id="TIGR00726">
    <property type="entry name" value="peptidoglycan editing factor PgeF"/>
    <property type="match status" value="1"/>
</dbReference>